<feature type="region of interest" description="Disordered" evidence="1">
    <location>
        <begin position="277"/>
        <end position="365"/>
    </location>
</feature>
<evidence type="ECO:0000313" key="3">
    <source>
        <dbReference type="Proteomes" id="UP001596317"/>
    </source>
</evidence>
<dbReference type="Proteomes" id="UP001596317">
    <property type="component" value="Unassembled WGS sequence"/>
</dbReference>
<feature type="compositionally biased region" description="Basic and acidic residues" evidence="1">
    <location>
        <begin position="277"/>
        <end position="286"/>
    </location>
</feature>
<organism evidence="2 3">
    <name type="scientific">Deinococcus multiflagellatus</name>
    <dbReference type="NCBI Taxonomy" id="1656887"/>
    <lineage>
        <taxon>Bacteria</taxon>
        <taxon>Thermotogati</taxon>
        <taxon>Deinococcota</taxon>
        <taxon>Deinococci</taxon>
        <taxon>Deinococcales</taxon>
        <taxon>Deinococcaceae</taxon>
        <taxon>Deinococcus</taxon>
    </lineage>
</organism>
<accession>A0ABW1ZIB5</accession>
<evidence type="ECO:0000313" key="2">
    <source>
        <dbReference type="EMBL" id="MFC6660122.1"/>
    </source>
</evidence>
<keyword evidence="3" id="KW-1185">Reference proteome</keyword>
<name>A0ABW1ZIB5_9DEIO</name>
<proteinExistence type="predicted"/>
<evidence type="ECO:0008006" key="4">
    <source>
        <dbReference type="Google" id="ProtNLM"/>
    </source>
</evidence>
<feature type="compositionally biased region" description="Low complexity" evidence="1">
    <location>
        <begin position="324"/>
        <end position="364"/>
    </location>
</feature>
<sequence>MASLPTPLDLSDILLDQKNPRLDDTSQRMGQAEVIRDIMSDEILGQQVYKLAQDIVQYGMDPTALLAVTKSADEAEKYIALEGNRRIVALKILTNPDLIVGVGKKSLEKRFRDLSKRFIDEPITEVRCIIFEDEEEADHWIKMRHTGQNDGAGLVEWNALSQGRYTARKGSAPPEVQVLDFVRDHGTLSAEAKENLSNFKITNLQRLLITKDVRDVIGLIQKERVLYTRFPEEEIIKPLQKIIEDLSGKIKVSQLMSKQQRLDYIAGLAPEFMPDHSKASEEEVRLGDVQPSPTAPPTGPEPTEGQAQAGGSTTSNASKSGEANSNSTPNNTPTPGSNATQTTPTTNANNTPTPASGTPPSTGNLTAKELAGIRERNSIIPARYTRTITVSRINELFKELKKLNVTQFPNAGAVMLRVFLELSVDEYMKRHNLVITVRNDKNLNGKIQKCLDHIIGNGQAEHKEMQPVKNFTTDTSSLGSTVTLNAYVHNPLMHPEATSLKITWHNLLPLIERIWP</sequence>
<gene>
    <name evidence="2" type="ORF">ACFP90_06945</name>
</gene>
<evidence type="ECO:0000256" key="1">
    <source>
        <dbReference type="SAM" id="MobiDB-lite"/>
    </source>
</evidence>
<dbReference type="RefSeq" id="WP_224607891.1">
    <property type="nucleotide sequence ID" value="NZ_JAIQXV010000007.1"/>
</dbReference>
<dbReference type="EMBL" id="JBHSWB010000001">
    <property type="protein sequence ID" value="MFC6660122.1"/>
    <property type="molecule type" value="Genomic_DNA"/>
</dbReference>
<comment type="caution">
    <text evidence="2">The sequence shown here is derived from an EMBL/GenBank/DDBJ whole genome shotgun (WGS) entry which is preliminary data.</text>
</comment>
<protein>
    <recommendedName>
        <fullName evidence="4">ParB/Sulfiredoxin domain-containing protein</fullName>
    </recommendedName>
</protein>
<reference evidence="3" key="1">
    <citation type="journal article" date="2019" name="Int. J. Syst. Evol. Microbiol.">
        <title>The Global Catalogue of Microorganisms (GCM) 10K type strain sequencing project: providing services to taxonomists for standard genome sequencing and annotation.</title>
        <authorList>
            <consortium name="The Broad Institute Genomics Platform"/>
            <consortium name="The Broad Institute Genome Sequencing Center for Infectious Disease"/>
            <person name="Wu L."/>
            <person name="Ma J."/>
        </authorList>
    </citation>
    <scope>NUCLEOTIDE SEQUENCE [LARGE SCALE GENOMIC DNA]</scope>
    <source>
        <strain evidence="3">CCUG 63830</strain>
    </source>
</reference>
<feature type="compositionally biased region" description="Polar residues" evidence="1">
    <location>
        <begin position="309"/>
        <end position="323"/>
    </location>
</feature>